<comment type="caution">
    <text evidence="1">The sequence shown here is derived from an EMBL/GenBank/DDBJ whole genome shotgun (WGS) entry which is preliminary data.</text>
</comment>
<sequence>MSAWQVQISYMDCEGDFPVIRFLPLGTRDDPPIQPGKEIATVPDYKSVTTTVRSGTGCPKVPTTVRGAENATDAWKVEASPPANSKSVAPKGTVVASSTLLPSSATTEEGLPRCTKAGSHFNVTKNISAALFSAIGYAQLSIGSMFEQKPSRQQQTILPLFRHASIKEW</sequence>
<proteinExistence type="predicted"/>
<dbReference type="Proteomes" id="UP000660729">
    <property type="component" value="Unassembled WGS sequence"/>
</dbReference>
<evidence type="ECO:0000313" key="2">
    <source>
        <dbReference type="Proteomes" id="UP000660729"/>
    </source>
</evidence>
<keyword evidence="2" id="KW-1185">Reference proteome</keyword>
<gene>
    <name evidence="1" type="ORF">HII31_12185</name>
</gene>
<protein>
    <submittedName>
        <fullName evidence="1">Uncharacterized protein</fullName>
    </submittedName>
</protein>
<accession>A0A8H6R8J4</accession>
<reference evidence="1" key="1">
    <citation type="submission" date="2020-04" db="EMBL/GenBank/DDBJ databases">
        <title>Draft genome resource of the tomato pathogen Pseudocercospora fuligena.</title>
        <authorList>
            <person name="Zaccaron A."/>
        </authorList>
    </citation>
    <scope>NUCLEOTIDE SEQUENCE</scope>
    <source>
        <strain evidence="1">PF001</strain>
    </source>
</reference>
<dbReference type="EMBL" id="JABCIY010000252">
    <property type="protein sequence ID" value="KAF7186483.1"/>
    <property type="molecule type" value="Genomic_DNA"/>
</dbReference>
<evidence type="ECO:0000313" key="1">
    <source>
        <dbReference type="EMBL" id="KAF7186483.1"/>
    </source>
</evidence>
<dbReference type="AlphaFoldDB" id="A0A8H6R8J4"/>
<name>A0A8H6R8J4_9PEZI</name>
<organism evidence="1 2">
    <name type="scientific">Pseudocercospora fuligena</name>
    <dbReference type="NCBI Taxonomy" id="685502"/>
    <lineage>
        <taxon>Eukaryota</taxon>
        <taxon>Fungi</taxon>
        <taxon>Dikarya</taxon>
        <taxon>Ascomycota</taxon>
        <taxon>Pezizomycotina</taxon>
        <taxon>Dothideomycetes</taxon>
        <taxon>Dothideomycetidae</taxon>
        <taxon>Mycosphaerellales</taxon>
        <taxon>Mycosphaerellaceae</taxon>
        <taxon>Pseudocercospora</taxon>
    </lineage>
</organism>